<dbReference type="EMBL" id="JBANRG010000049">
    <property type="protein sequence ID" value="KAK7444810.1"/>
    <property type="molecule type" value="Genomic_DNA"/>
</dbReference>
<feature type="region of interest" description="Disordered" evidence="1">
    <location>
        <begin position="1"/>
        <end position="68"/>
    </location>
</feature>
<keyword evidence="3" id="KW-1185">Reference proteome</keyword>
<gene>
    <name evidence="2" type="ORF">VKT23_015127</name>
</gene>
<evidence type="ECO:0000313" key="2">
    <source>
        <dbReference type="EMBL" id="KAK7444810.1"/>
    </source>
</evidence>
<proteinExistence type="predicted"/>
<name>A0ABR1IYK2_9AGAR</name>
<evidence type="ECO:0000256" key="1">
    <source>
        <dbReference type="SAM" id="MobiDB-lite"/>
    </source>
</evidence>
<sequence>MLTTHVFDIPTVSVPPQRPPPTKQAEAQRKYRSVTRGSCYQRTNKQQKKASCEQAPEEFGSNYSSSVQSSDYYGVDSFRNTVEMSGCHRLVETLVTIAD</sequence>
<protein>
    <submittedName>
        <fullName evidence="2">Uncharacterized protein</fullName>
    </submittedName>
</protein>
<accession>A0ABR1IYK2</accession>
<dbReference type="Proteomes" id="UP001498398">
    <property type="component" value="Unassembled WGS sequence"/>
</dbReference>
<evidence type="ECO:0000313" key="3">
    <source>
        <dbReference type="Proteomes" id="UP001498398"/>
    </source>
</evidence>
<reference evidence="2 3" key="1">
    <citation type="submission" date="2024-01" db="EMBL/GenBank/DDBJ databases">
        <title>A draft genome for the cacao thread blight pathogen Marasmiellus scandens.</title>
        <authorList>
            <person name="Baruah I.K."/>
            <person name="Leung J."/>
            <person name="Bukari Y."/>
            <person name="Amoako-Attah I."/>
            <person name="Meinhardt L.W."/>
            <person name="Bailey B.A."/>
            <person name="Cohen S.P."/>
        </authorList>
    </citation>
    <scope>NUCLEOTIDE SEQUENCE [LARGE SCALE GENOMIC DNA]</scope>
    <source>
        <strain evidence="2 3">GH-19</strain>
    </source>
</reference>
<comment type="caution">
    <text evidence="2">The sequence shown here is derived from an EMBL/GenBank/DDBJ whole genome shotgun (WGS) entry which is preliminary data.</text>
</comment>
<feature type="compositionally biased region" description="Polar residues" evidence="1">
    <location>
        <begin position="35"/>
        <end position="44"/>
    </location>
</feature>
<organism evidence="2 3">
    <name type="scientific">Marasmiellus scandens</name>
    <dbReference type="NCBI Taxonomy" id="2682957"/>
    <lineage>
        <taxon>Eukaryota</taxon>
        <taxon>Fungi</taxon>
        <taxon>Dikarya</taxon>
        <taxon>Basidiomycota</taxon>
        <taxon>Agaricomycotina</taxon>
        <taxon>Agaricomycetes</taxon>
        <taxon>Agaricomycetidae</taxon>
        <taxon>Agaricales</taxon>
        <taxon>Marasmiineae</taxon>
        <taxon>Omphalotaceae</taxon>
        <taxon>Marasmiellus</taxon>
    </lineage>
</organism>